<evidence type="ECO:0000256" key="9">
    <source>
        <dbReference type="ARBA" id="ARBA00038897"/>
    </source>
</evidence>
<dbReference type="GO" id="GO:0005739">
    <property type="term" value="C:mitochondrion"/>
    <property type="evidence" value="ECO:0007669"/>
    <property type="project" value="UniProtKB-SubCell"/>
</dbReference>
<feature type="domain" description="FAD-binding PCMH-type" evidence="13">
    <location>
        <begin position="88"/>
        <end position="265"/>
    </location>
</feature>
<evidence type="ECO:0000256" key="7">
    <source>
        <dbReference type="ARBA" id="ARBA00023002"/>
    </source>
</evidence>
<evidence type="ECO:0000256" key="6">
    <source>
        <dbReference type="ARBA" id="ARBA00022946"/>
    </source>
</evidence>
<dbReference type="InterPro" id="IPR006094">
    <property type="entry name" value="Oxid_FAD_bind_N"/>
</dbReference>
<dbReference type="SUPFAM" id="SSF56176">
    <property type="entry name" value="FAD-binding/transporter-associated domain-like"/>
    <property type="match status" value="1"/>
</dbReference>
<dbReference type="FunFam" id="3.30.70.2740:FF:000001">
    <property type="entry name" value="D-lactate dehydrogenase mitochondrial"/>
    <property type="match status" value="1"/>
</dbReference>
<dbReference type="GO" id="GO:1903457">
    <property type="term" value="P:lactate catabolic process"/>
    <property type="evidence" value="ECO:0007669"/>
    <property type="project" value="TreeGrafter"/>
</dbReference>
<evidence type="ECO:0000256" key="1">
    <source>
        <dbReference type="ARBA" id="ARBA00001974"/>
    </source>
</evidence>
<dbReference type="InterPro" id="IPR016164">
    <property type="entry name" value="FAD-linked_Oxase-like_C"/>
</dbReference>
<keyword evidence="8" id="KW-0496">Mitochondrion</keyword>
<dbReference type="InterPro" id="IPR016166">
    <property type="entry name" value="FAD-bd_PCMH"/>
</dbReference>
<dbReference type="Pfam" id="PF01565">
    <property type="entry name" value="FAD_binding_4"/>
    <property type="match status" value="1"/>
</dbReference>
<keyword evidence="6" id="KW-0809">Transit peptide</keyword>
<evidence type="ECO:0000256" key="11">
    <source>
        <dbReference type="ARBA" id="ARBA00055809"/>
    </source>
</evidence>
<dbReference type="InterPro" id="IPR036318">
    <property type="entry name" value="FAD-bd_PCMH-like_sf"/>
</dbReference>
<gene>
    <name evidence="14" type="ORF">CANINC_002687</name>
</gene>
<proteinExistence type="inferred from homology"/>
<evidence type="ECO:0000256" key="12">
    <source>
        <dbReference type="ARBA" id="ARBA00083446"/>
    </source>
</evidence>
<evidence type="ECO:0000256" key="10">
    <source>
        <dbReference type="ARBA" id="ARBA00051436"/>
    </source>
</evidence>
<dbReference type="AlphaFoldDB" id="A0A4T0X297"/>
<evidence type="ECO:0000256" key="5">
    <source>
        <dbReference type="ARBA" id="ARBA00022827"/>
    </source>
</evidence>
<dbReference type="EC" id="1.1.2.4" evidence="9"/>
<comment type="subcellular location">
    <subcellularLocation>
        <location evidence="2">Mitochondrion</location>
    </subcellularLocation>
</comment>
<comment type="cofactor">
    <cofactor evidence="1">
        <name>FAD</name>
        <dbReference type="ChEBI" id="CHEBI:57692"/>
    </cofactor>
</comment>
<keyword evidence="5" id="KW-0274">FAD</keyword>
<dbReference type="GO" id="GO:0008720">
    <property type="term" value="F:D-lactate dehydrogenase (NAD+) activity"/>
    <property type="evidence" value="ECO:0007669"/>
    <property type="project" value="TreeGrafter"/>
</dbReference>
<dbReference type="Proteomes" id="UP000307173">
    <property type="component" value="Unassembled WGS sequence"/>
</dbReference>
<name>A0A4T0X297_9ASCO</name>
<comment type="similarity">
    <text evidence="3">Belongs to the FAD-binding oxidoreductase/transferase type 4 family.</text>
</comment>
<dbReference type="SUPFAM" id="SSF55103">
    <property type="entry name" value="FAD-linked oxidases, C-terminal domain"/>
    <property type="match status" value="1"/>
</dbReference>
<reference evidence="14 15" key="1">
    <citation type="journal article" date="2019" name="Front. Genet.">
        <title>Whole-Genome Sequencing of the Opportunistic Yeast Pathogen Candida inconspicua Uncovers Its Hybrid Origin.</title>
        <authorList>
            <person name="Mixao V."/>
            <person name="Hansen A.P."/>
            <person name="Saus E."/>
            <person name="Boekhout T."/>
            <person name="Lass-Florl C."/>
            <person name="Gabaldon T."/>
        </authorList>
    </citation>
    <scope>NUCLEOTIDE SEQUENCE [LARGE SCALE GENOMIC DNA]</scope>
    <source>
        <strain evidence="14 15">CBS 180</strain>
    </source>
</reference>
<dbReference type="Pfam" id="PF02913">
    <property type="entry name" value="FAD-oxidase_C"/>
    <property type="match status" value="1"/>
</dbReference>
<evidence type="ECO:0000256" key="4">
    <source>
        <dbReference type="ARBA" id="ARBA00022630"/>
    </source>
</evidence>
<keyword evidence="7" id="KW-0560">Oxidoreductase</keyword>
<dbReference type="InterPro" id="IPR016171">
    <property type="entry name" value="Vanillyl_alc_oxidase_C-sub2"/>
</dbReference>
<sequence length="522" mass="56950">MWRRVISGKVGKKLCNGILLSGLAVSPLLFSDYSSGSTLPLNSYKPPTYNDPGFVLKEIKKLGIEVSATTEELARHSDSWFSTDHPLPGEEPAAIVFPTSTEEVSKVLKLCHENQVPIVPFTGGTSLEGHFINTKKSITIDLSRMDQVIELHKDDLDIVVQPGVGWEDLRTYLDDYGLMFGPDPGPGACIGGMAATSCSGTNAARYGTMKENVINLTVVLADGTIVKTRRRPRKSAAGYNLTGLIIGSEGTLGIVTEITLKLHVKPKWESVVLISFPNLKHAAGAVTQFIQTGLILNAIELLDSQMMKFVNDSGETESKYEELDTLLIKVGGSSNEAVDLTINEVKNIAHGNNATTFKFAATEEEKFQLWNARKTALWSTIAYGKKHIDPNIQIWSTDVAVPISSFVESLEKTRLEIKESGLTSSIVGHAGDGNYHALILFKEEERALATELVARMVERALDMDGTVSGEHGIGIGKKEFLVNEVGQNAVDLMRRLKFAVDPNGILNPDKVFKIDPINDRSV</sequence>
<dbReference type="FunFam" id="1.10.45.10:FF:000001">
    <property type="entry name" value="D-lactate dehydrogenase mitochondrial"/>
    <property type="match status" value="1"/>
</dbReference>
<dbReference type="FunFam" id="3.30.465.10:FF:000038">
    <property type="entry name" value="D-lactate dehydrogenase"/>
    <property type="match status" value="1"/>
</dbReference>
<comment type="catalytic activity">
    <reaction evidence="10">
        <text>(R)-lactate + 2 Fe(III)-[cytochrome c] = 2 Fe(II)-[cytochrome c] + pyruvate + 2 H(+)</text>
        <dbReference type="Rhea" id="RHEA:13521"/>
        <dbReference type="Rhea" id="RHEA-COMP:10350"/>
        <dbReference type="Rhea" id="RHEA-COMP:14399"/>
        <dbReference type="ChEBI" id="CHEBI:15361"/>
        <dbReference type="ChEBI" id="CHEBI:15378"/>
        <dbReference type="ChEBI" id="CHEBI:16004"/>
        <dbReference type="ChEBI" id="CHEBI:29033"/>
        <dbReference type="ChEBI" id="CHEBI:29034"/>
        <dbReference type="EC" id="1.1.2.4"/>
    </reaction>
</comment>
<keyword evidence="15" id="KW-1185">Reference proteome</keyword>
<dbReference type="STRING" id="52247.A0A4T0X297"/>
<protein>
    <recommendedName>
        <fullName evidence="9">D-lactate dehydrogenase (cytochrome)</fullName>
        <ecNumber evidence="9">1.1.2.4</ecNumber>
    </recommendedName>
    <alternativeName>
        <fullName evidence="12">D-lactate ferricytochrome C oxidoreductase</fullName>
    </alternativeName>
</protein>
<dbReference type="OrthoDB" id="7786253at2759"/>
<comment type="caution">
    <text evidence="14">The sequence shown here is derived from an EMBL/GenBank/DDBJ whole genome shotgun (WGS) entry which is preliminary data.</text>
</comment>
<organism evidence="14 15">
    <name type="scientific">Pichia inconspicua</name>
    <dbReference type="NCBI Taxonomy" id="52247"/>
    <lineage>
        <taxon>Eukaryota</taxon>
        <taxon>Fungi</taxon>
        <taxon>Dikarya</taxon>
        <taxon>Ascomycota</taxon>
        <taxon>Saccharomycotina</taxon>
        <taxon>Pichiomycetes</taxon>
        <taxon>Pichiales</taxon>
        <taxon>Pichiaceae</taxon>
        <taxon>Pichia</taxon>
    </lineage>
</organism>
<evidence type="ECO:0000256" key="2">
    <source>
        <dbReference type="ARBA" id="ARBA00004173"/>
    </source>
</evidence>
<evidence type="ECO:0000259" key="13">
    <source>
        <dbReference type="PROSITE" id="PS51387"/>
    </source>
</evidence>
<dbReference type="Gene3D" id="1.10.45.10">
    <property type="entry name" value="Vanillyl-alcohol Oxidase, Chain A, domain 4"/>
    <property type="match status" value="1"/>
</dbReference>
<keyword evidence="4" id="KW-0285">Flavoprotein</keyword>
<dbReference type="InterPro" id="IPR016169">
    <property type="entry name" value="FAD-bd_PCMH_sub2"/>
</dbReference>
<dbReference type="GO" id="GO:0071949">
    <property type="term" value="F:FAD binding"/>
    <property type="evidence" value="ECO:0007669"/>
    <property type="project" value="InterPro"/>
</dbReference>
<dbReference type="PANTHER" id="PTHR11748">
    <property type="entry name" value="D-LACTATE DEHYDROGENASE"/>
    <property type="match status" value="1"/>
</dbReference>
<comment type="function">
    <text evidence="11">Catalyzes the stereospecific oxidation of D-lactate to pyruvate.</text>
</comment>
<evidence type="ECO:0000313" key="14">
    <source>
        <dbReference type="EMBL" id="TID28150.1"/>
    </source>
</evidence>
<dbReference type="Gene3D" id="3.30.465.10">
    <property type="match status" value="1"/>
</dbReference>
<dbReference type="GO" id="GO:0004458">
    <property type="term" value="F:D-lactate dehydrogenase (cytochrome) activity"/>
    <property type="evidence" value="ECO:0007669"/>
    <property type="project" value="UniProtKB-EC"/>
</dbReference>
<dbReference type="InterPro" id="IPR004113">
    <property type="entry name" value="FAD-bd_oxidored_4_C"/>
</dbReference>
<evidence type="ECO:0000256" key="8">
    <source>
        <dbReference type="ARBA" id="ARBA00023128"/>
    </source>
</evidence>
<dbReference type="Gene3D" id="3.30.70.2740">
    <property type="match status" value="1"/>
</dbReference>
<accession>A0A4T0X297</accession>
<evidence type="ECO:0000256" key="3">
    <source>
        <dbReference type="ARBA" id="ARBA00008000"/>
    </source>
</evidence>
<evidence type="ECO:0000313" key="15">
    <source>
        <dbReference type="Proteomes" id="UP000307173"/>
    </source>
</evidence>
<dbReference type="PANTHER" id="PTHR11748:SF111">
    <property type="entry name" value="D-LACTATE DEHYDROGENASE, MITOCHONDRIAL-RELATED"/>
    <property type="match status" value="1"/>
</dbReference>
<dbReference type="PROSITE" id="PS51387">
    <property type="entry name" value="FAD_PCMH"/>
    <property type="match status" value="1"/>
</dbReference>
<dbReference type="EMBL" id="SELW01000416">
    <property type="protein sequence ID" value="TID28150.1"/>
    <property type="molecule type" value="Genomic_DNA"/>
</dbReference>